<evidence type="ECO:0000256" key="3">
    <source>
        <dbReference type="ARBA" id="ARBA00023015"/>
    </source>
</evidence>
<protein>
    <submittedName>
        <fullName evidence="9">Myb-related protein 3R-1</fullName>
    </submittedName>
</protein>
<dbReference type="FunFam" id="1.10.10.60:FF:000016">
    <property type="entry name" value="Transcriptional activator Myb isoform A"/>
    <property type="match status" value="1"/>
</dbReference>
<keyword evidence="2" id="KW-0677">Repeat</keyword>
<dbReference type="Pfam" id="PF13921">
    <property type="entry name" value="Myb_DNA-bind_6"/>
    <property type="match status" value="1"/>
</dbReference>
<evidence type="ECO:0000256" key="1">
    <source>
        <dbReference type="ARBA" id="ARBA00004123"/>
    </source>
</evidence>
<dbReference type="InterPro" id="IPR017930">
    <property type="entry name" value="Myb_dom"/>
</dbReference>
<proteinExistence type="predicted"/>
<keyword evidence="3" id="KW-0805">Transcription regulation</keyword>
<evidence type="ECO:0000259" key="7">
    <source>
        <dbReference type="PROSITE" id="PS50090"/>
    </source>
</evidence>
<dbReference type="SUPFAM" id="SSF46689">
    <property type="entry name" value="Homeodomain-like"/>
    <property type="match status" value="2"/>
</dbReference>
<dbReference type="InterPro" id="IPR050560">
    <property type="entry name" value="MYB_TF"/>
</dbReference>
<sequence>MADVKISQTCAENRQLAATSSSSQSQGSYGCSRVRLAVRSKGTSPSPWRTTGPIKRAKGGWTPQEDEILTNAVKTYKGRCWKKIAEFFPDRSEVQCLHRWQKVLNPKLIKGPWTPEEDDKMIDLVAKYGPTKWSFIARSLPGRIGKQCRERWHNHLNPAIKKDAWTPEEEQKLIAAHKIHGNKWAEIAKVLPGRTDNSIKNHWNCSLKKKLDFHVVPDRRSTSLKPDILNDGEDAGAPDTSHLVVCISKGLETNALSSCEASVTTAPGQPADSFELEDQNALLEPSAIESPVEALLDANGPNNSLASECKRQTSSFDLGCNQSDSEVKSMECGDDTGVHRVMVPAGTLLHEEILPTASPSYFEAPELEICDESIASPLLNIYSFMQQMSNSKYLCPVINGKSSSEYNPESILKKAASSFPSTPSIIRRKRTPTPLSLNSNEQIDSPSIQDSLCTNEEENTRSGLCQVRYANSSLCFSPNSDLRADIYIKEAFSFSPPYRLRRQRTPIFKSIEKQLEFTLKQDKFETNTTHEHNC</sequence>
<dbReference type="SMART" id="SM00717">
    <property type="entry name" value="SANT"/>
    <property type="match status" value="3"/>
</dbReference>
<dbReference type="PANTHER" id="PTHR45614:SF194">
    <property type="entry name" value="TRANSCRIPTION FACTOR MYB3R-3-RELATED"/>
    <property type="match status" value="1"/>
</dbReference>
<dbReference type="PROSITE" id="PS50090">
    <property type="entry name" value="MYB_LIKE"/>
    <property type="match status" value="3"/>
</dbReference>
<dbReference type="PANTHER" id="PTHR45614">
    <property type="entry name" value="MYB PROTEIN-RELATED"/>
    <property type="match status" value="1"/>
</dbReference>
<dbReference type="CDD" id="cd00167">
    <property type="entry name" value="SANT"/>
    <property type="match status" value="3"/>
</dbReference>
<dbReference type="PROSITE" id="PS51294">
    <property type="entry name" value="HTH_MYB"/>
    <property type="match status" value="3"/>
</dbReference>
<feature type="domain" description="Myb-like" evidence="7">
    <location>
        <begin position="53"/>
        <end position="104"/>
    </location>
</feature>
<keyword evidence="5" id="KW-0804">Transcription</keyword>
<dbReference type="Gene3D" id="1.10.10.60">
    <property type="entry name" value="Homeodomain-like"/>
    <property type="match status" value="3"/>
</dbReference>
<name>A0A1D1XYJ1_9ARAE</name>
<feature type="domain" description="HTH myb-type" evidence="8">
    <location>
        <begin position="105"/>
        <end position="160"/>
    </location>
</feature>
<feature type="domain" description="HTH myb-type" evidence="8">
    <location>
        <begin position="161"/>
        <end position="211"/>
    </location>
</feature>
<organism evidence="9">
    <name type="scientific">Anthurium amnicola</name>
    <dbReference type="NCBI Taxonomy" id="1678845"/>
    <lineage>
        <taxon>Eukaryota</taxon>
        <taxon>Viridiplantae</taxon>
        <taxon>Streptophyta</taxon>
        <taxon>Embryophyta</taxon>
        <taxon>Tracheophyta</taxon>
        <taxon>Spermatophyta</taxon>
        <taxon>Magnoliopsida</taxon>
        <taxon>Liliopsida</taxon>
        <taxon>Araceae</taxon>
        <taxon>Pothoideae</taxon>
        <taxon>Potheae</taxon>
        <taxon>Anthurium</taxon>
    </lineage>
</organism>
<comment type="subcellular location">
    <subcellularLocation>
        <location evidence="1">Nucleus</location>
    </subcellularLocation>
</comment>
<keyword evidence="4" id="KW-0238">DNA-binding</keyword>
<accession>A0A1D1XYJ1</accession>
<dbReference type="PROSITE" id="PS51257">
    <property type="entry name" value="PROKAR_LIPOPROTEIN"/>
    <property type="match status" value="1"/>
</dbReference>
<dbReference type="GO" id="GO:0000981">
    <property type="term" value="F:DNA-binding transcription factor activity, RNA polymerase II-specific"/>
    <property type="evidence" value="ECO:0007669"/>
    <property type="project" value="TreeGrafter"/>
</dbReference>
<dbReference type="GO" id="GO:0000978">
    <property type="term" value="F:RNA polymerase II cis-regulatory region sequence-specific DNA binding"/>
    <property type="evidence" value="ECO:0007669"/>
    <property type="project" value="TreeGrafter"/>
</dbReference>
<dbReference type="GO" id="GO:0005634">
    <property type="term" value="C:nucleus"/>
    <property type="evidence" value="ECO:0007669"/>
    <property type="project" value="UniProtKB-SubCell"/>
</dbReference>
<evidence type="ECO:0000313" key="9">
    <source>
        <dbReference type="EMBL" id="JAT47452.1"/>
    </source>
</evidence>
<dbReference type="EMBL" id="GDJX01020484">
    <property type="protein sequence ID" value="JAT47452.1"/>
    <property type="molecule type" value="Transcribed_RNA"/>
</dbReference>
<dbReference type="Pfam" id="PF00249">
    <property type="entry name" value="Myb_DNA-binding"/>
    <property type="match status" value="1"/>
</dbReference>
<dbReference type="AlphaFoldDB" id="A0A1D1XYJ1"/>
<feature type="domain" description="Myb-like" evidence="7">
    <location>
        <begin position="157"/>
        <end position="207"/>
    </location>
</feature>
<evidence type="ECO:0000256" key="4">
    <source>
        <dbReference type="ARBA" id="ARBA00023125"/>
    </source>
</evidence>
<gene>
    <name evidence="9" type="primary">MYB3R-1_33</name>
    <name evidence="9" type="ORF">g.62024</name>
</gene>
<keyword evidence="6" id="KW-0539">Nucleus</keyword>
<evidence type="ECO:0000256" key="5">
    <source>
        <dbReference type="ARBA" id="ARBA00023163"/>
    </source>
</evidence>
<dbReference type="InterPro" id="IPR001005">
    <property type="entry name" value="SANT/Myb"/>
</dbReference>
<dbReference type="FunFam" id="1.10.10.60:FF:000010">
    <property type="entry name" value="Transcriptional activator Myb isoform A"/>
    <property type="match status" value="1"/>
</dbReference>
<dbReference type="InterPro" id="IPR009057">
    <property type="entry name" value="Homeodomain-like_sf"/>
</dbReference>
<evidence type="ECO:0000256" key="2">
    <source>
        <dbReference type="ARBA" id="ARBA00022737"/>
    </source>
</evidence>
<feature type="domain" description="Myb-like" evidence="7">
    <location>
        <begin position="105"/>
        <end position="156"/>
    </location>
</feature>
<evidence type="ECO:0000259" key="8">
    <source>
        <dbReference type="PROSITE" id="PS51294"/>
    </source>
</evidence>
<evidence type="ECO:0000256" key="6">
    <source>
        <dbReference type="ARBA" id="ARBA00023242"/>
    </source>
</evidence>
<reference evidence="9" key="1">
    <citation type="submission" date="2015-07" db="EMBL/GenBank/DDBJ databases">
        <title>Transcriptome Assembly of Anthurium amnicola.</title>
        <authorList>
            <person name="Suzuki J."/>
        </authorList>
    </citation>
    <scope>NUCLEOTIDE SEQUENCE</scope>
</reference>
<feature type="domain" description="HTH myb-type" evidence="8">
    <location>
        <begin position="58"/>
        <end position="104"/>
    </location>
</feature>